<sequence>MTDNHDYDAPEKGATDWHLPLNSNFEQLDTDVEIRDSEGELNSYQPKAGAKFFATDTGNVYLGDGSKWTRAPTGTRLDGDVVNRTEPIDSLPGNIYVTNDSTADPTENDGDIVFYVNNE</sequence>
<reference evidence="2 3" key="1">
    <citation type="submission" date="2021-03" db="EMBL/GenBank/DDBJ databases">
        <title>Haloterrigena longa sp. nov. and Haloterrigena limicola sp. nov., extremely halophilic archaea isolated from a salt lake.</title>
        <authorList>
            <person name="Henglin C."/>
        </authorList>
    </citation>
    <scope>NUCLEOTIDE SEQUENCE [LARGE SCALE GENOMIC DNA]</scope>
    <source>
        <strain evidence="2 3">KZCA68</strain>
    </source>
</reference>
<proteinExistence type="predicted"/>
<dbReference type="RefSeq" id="WP_207289706.1">
    <property type="nucleotide sequence ID" value="NZ_CP071462.1"/>
</dbReference>
<evidence type="ECO:0000313" key="2">
    <source>
        <dbReference type="EMBL" id="QSX00036.1"/>
    </source>
</evidence>
<accession>A0A8A2VHX3</accession>
<evidence type="ECO:0008006" key="4">
    <source>
        <dbReference type="Google" id="ProtNLM"/>
    </source>
</evidence>
<dbReference type="EMBL" id="CP071462">
    <property type="protein sequence ID" value="QSX00036.1"/>
    <property type="molecule type" value="Genomic_DNA"/>
</dbReference>
<dbReference type="KEGG" id="hakz:J0X25_03455"/>
<evidence type="ECO:0000256" key="1">
    <source>
        <dbReference type="SAM" id="MobiDB-lite"/>
    </source>
</evidence>
<gene>
    <name evidence="2" type="ORF">J0X25_03455</name>
</gene>
<evidence type="ECO:0000313" key="3">
    <source>
        <dbReference type="Proteomes" id="UP000663203"/>
    </source>
</evidence>
<protein>
    <recommendedName>
        <fullName evidence="4">Major tropism determinant N-terminal domain-containing protein</fullName>
    </recommendedName>
</protein>
<feature type="region of interest" description="Disordered" evidence="1">
    <location>
        <begin position="1"/>
        <end position="21"/>
    </location>
</feature>
<dbReference type="AlphaFoldDB" id="A0A8A2VHX3"/>
<name>A0A8A2VHX3_9EURY</name>
<dbReference type="GeneID" id="63186330"/>
<dbReference type="Proteomes" id="UP000663203">
    <property type="component" value="Chromosome"/>
</dbReference>
<organism evidence="2 3">
    <name type="scientific">Haloterrigena alkaliphila</name>
    <dbReference type="NCBI Taxonomy" id="2816475"/>
    <lineage>
        <taxon>Archaea</taxon>
        <taxon>Methanobacteriati</taxon>
        <taxon>Methanobacteriota</taxon>
        <taxon>Stenosarchaea group</taxon>
        <taxon>Halobacteria</taxon>
        <taxon>Halobacteriales</taxon>
        <taxon>Natrialbaceae</taxon>
        <taxon>Haloterrigena</taxon>
    </lineage>
</organism>
<feature type="compositionally biased region" description="Basic and acidic residues" evidence="1">
    <location>
        <begin position="1"/>
        <end position="15"/>
    </location>
</feature>
<keyword evidence="3" id="KW-1185">Reference proteome</keyword>